<dbReference type="InterPro" id="IPR036895">
    <property type="entry name" value="Uracil-DNA_glycosylase-like_sf"/>
</dbReference>
<gene>
    <name evidence="2" type="ORF">GCM10023091_12730</name>
</gene>
<dbReference type="EMBL" id="BAABEY010000013">
    <property type="protein sequence ID" value="GAA4435747.1"/>
    <property type="molecule type" value="Genomic_DNA"/>
</dbReference>
<evidence type="ECO:0000259" key="1">
    <source>
        <dbReference type="Pfam" id="PF03167"/>
    </source>
</evidence>
<dbReference type="Proteomes" id="UP001501508">
    <property type="component" value="Unassembled WGS sequence"/>
</dbReference>
<organism evidence="2 3">
    <name type="scientific">Ravibacter arvi</name>
    <dbReference type="NCBI Taxonomy" id="2051041"/>
    <lineage>
        <taxon>Bacteria</taxon>
        <taxon>Pseudomonadati</taxon>
        <taxon>Bacteroidota</taxon>
        <taxon>Cytophagia</taxon>
        <taxon>Cytophagales</taxon>
        <taxon>Spirosomataceae</taxon>
        <taxon>Ravibacter</taxon>
    </lineage>
</organism>
<dbReference type="Gene3D" id="3.40.470.10">
    <property type="entry name" value="Uracil-DNA glycosylase-like domain"/>
    <property type="match status" value="1"/>
</dbReference>
<protein>
    <submittedName>
        <fullName evidence="2">SMUG2 DNA glycosylase family protein</fullName>
    </submittedName>
</protein>
<evidence type="ECO:0000313" key="2">
    <source>
        <dbReference type="EMBL" id="GAA4435747.1"/>
    </source>
</evidence>
<accession>A0ABP8LSJ1</accession>
<comment type="caution">
    <text evidence="2">The sequence shown here is derived from an EMBL/GenBank/DDBJ whole genome shotgun (WGS) entry which is preliminary data.</text>
</comment>
<name>A0ABP8LSJ1_9BACT</name>
<dbReference type="InterPro" id="IPR032579">
    <property type="entry name" value="Phe_SMUG2-like"/>
</dbReference>
<dbReference type="Pfam" id="PF03167">
    <property type="entry name" value="UDG"/>
    <property type="match status" value="1"/>
</dbReference>
<evidence type="ECO:0000313" key="3">
    <source>
        <dbReference type="Proteomes" id="UP001501508"/>
    </source>
</evidence>
<dbReference type="CDD" id="cd19375">
    <property type="entry name" value="UDG-F3-like_SMUG2"/>
    <property type="match status" value="1"/>
</dbReference>
<dbReference type="RefSeq" id="WP_345027450.1">
    <property type="nucleotide sequence ID" value="NZ_BAABEY010000013.1"/>
</dbReference>
<sequence>MGKGLTIDTAATPAEETIAGKIIAFNKKLRFEGKLPDGFQVLNPYLSNPETLVVMEQFYRKFYGDNLQRRFLVGINPSRHGAGVTGVPFTDTKRLDQVCGIKMTSAYTHEISSVYMYDLIEAYGGAEAFYQDFYINSPFPLAIIRNTPGNQWVNANYYDTPALFSAVRDFMIDALEKHISLGLYTGEVFVLGKKNATFLEKLNRDKRLFERLTVLDHPRFIQQYKSKERDTYLHRYLQALAGTTGY</sequence>
<keyword evidence="3" id="KW-1185">Reference proteome</keyword>
<dbReference type="SUPFAM" id="SSF52141">
    <property type="entry name" value="Uracil-DNA glycosylase-like"/>
    <property type="match status" value="1"/>
</dbReference>
<reference evidence="3" key="1">
    <citation type="journal article" date="2019" name="Int. J. Syst. Evol. Microbiol.">
        <title>The Global Catalogue of Microorganisms (GCM) 10K type strain sequencing project: providing services to taxonomists for standard genome sequencing and annotation.</title>
        <authorList>
            <consortium name="The Broad Institute Genomics Platform"/>
            <consortium name="The Broad Institute Genome Sequencing Center for Infectious Disease"/>
            <person name="Wu L."/>
            <person name="Ma J."/>
        </authorList>
    </citation>
    <scope>NUCLEOTIDE SEQUENCE [LARGE SCALE GENOMIC DNA]</scope>
    <source>
        <strain evidence="3">JCM 31920</strain>
    </source>
</reference>
<proteinExistence type="predicted"/>
<feature type="domain" description="Uracil-DNA glycosylase-like" evidence="1">
    <location>
        <begin position="64"/>
        <end position="240"/>
    </location>
</feature>
<dbReference type="InterPro" id="IPR005122">
    <property type="entry name" value="Uracil-DNA_glycosylase-like"/>
</dbReference>